<accession>A0A4D7BVN6</accession>
<evidence type="ECO:0000313" key="2">
    <source>
        <dbReference type="Proteomes" id="UP000298714"/>
    </source>
</evidence>
<evidence type="ECO:0000313" key="1">
    <source>
        <dbReference type="EMBL" id="QCI79569.1"/>
    </source>
</evidence>
<dbReference type="EMBL" id="CP039704">
    <property type="protein sequence ID" value="QCI79569.1"/>
    <property type="molecule type" value="Genomic_DNA"/>
</dbReference>
<protein>
    <recommendedName>
        <fullName evidence="3">Outer membrane beta-barrel protein</fullName>
    </recommendedName>
</protein>
<gene>
    <name evidence="1" type="ORF">E6W36_08530</name>
</gene>
<dbReference type="Pfam" id="PF10082">
    <property type="entry name" value="BBP2_2"/>
    <property type="match status" value="1"/>
</dbReference>
<dbReference type="InterPro" id="IPR018759">
    <property type="entry name" value="BBP2_2"/>
</dbReference>
<evidence type="ECO:0008006" key="3">
    <source>
        <dbReference type="Google" id="ProtNLM"/>
    </source>
</evidence>
<keyword evidence="2" id="KW-1185">Reference proteome</keyword>
<organism evidence="1 2">
    <name type="scientific">Hankyongella ginsenosidimutans</name>
    <dbReference type="NCBI Taxonomy" id="1763828"/>
    <lineage>
        <taxon>Bacteria</taxon>
        <taxon>Pseudomonadati</taxon>
        <taxon>Pseudomonadota</taxon>
        <taxon>Alphaproteobacteria</taxon>
        <taxon>Sphingomonadales</taxon>
        <taxon>Sphingomonadaceae</taxon>
        <taxon>Hankyongella</taxon>
    </lineage>
</organism>
<dbReference type="KEGG" id="hgn:E6W36_08530"/>
<proteinExistence type="predicted"/>
<dbReference type="Proteomes" id="UP000298714">
    <property type="component" value="Chromosome"/>
</dbReference>
<dbReference type="RefSeq" id="WP_342776865.1">
    <property type="nucleotide sequence ID" value="NZ_CP039704.1"/>
</dbReference>
<name>A0A4D7BVN6_9SPHN</name>
<reference evidence="2" key="1">
    <citation type="submission" date="2019-04" db="EMBL/GenBank/DDBJ databases">
        <title>Complete genome sequence of Sphingomonas sp. W1-2-3.</title>
        <authorList>
            <person name="Im W.T."/>
        </authorList>
    </citation>
    <scope>NUCLEOTIDE SEQUENCE [LARGE SCALE GENOMIC DNA]</scope>
    <source>
        <strain evidence="2">W1-2-3</strain>
    </source>
</reference>
<sequence length="340" mass="38023">MEPRLRLQSNWGRHALKLSSYSSTRRFVDNGGENATDSGIAGSGEYDIARNFKLTADGSFERLFENRASIDTNTQTQNPIKYTDSTVRTGAEFTVNRLTAALDFGWQKLNYSDGVAGGLIVDQDFRDRRILTGAARLDYELSPGYQLLLRASYDDRNYVLDTDSPQFNPATDLDRDSHGYEIEGGFEFALTRLLYGNVRVGYLTQNYQSGAIDTVNGITFGADLLWNVTSLTSARLTVDRRVVDTATTVSAGRLVTQYGLGVDHELLRNLIISADGQFARLRFNGLNRTDTETLAQLSVRYLMNEYLSLVLTAAREARNSPINFIDYRRNTVSLNLKLAL</sequence>
<dbReference type="AlphaFoldDB" id="A0A4D7BVN6"/>
<dbReference type="SUPFAM" id="SSF56935">
    <property type="entry name" value="Porins"/>
    <property type="match status" value="1"/>
</dbReference>